<dbReference type="AlphaFoldDB" id="A0A382RMC7"/>
<reference evidence="3" key="1">
    <citation type="submission" date="2018-05" db="EMBL/GenBank/DDBJ databases">
        <authorList>
            <person name="Lanie J.A."/>
            <person name="Ng W.-L."/>
            <person name="Kazmierczak K.M."/>
            <person name="Andrzejewski T.M."/>
            <person name="Davidsen T.M."/>
            <person name="Wayne K.J."/>
            <person name="Tettelin H."/>
            <person name="Glass J.I."/>
            <person name="Rusch D."/>
            <person name="Podicherti R."/>
            <person name="Tsui H.-C.T."/>
            <person name="Winkler M.E."/>
        </authorList>
    </citation>
    <scope>NUCLEOTIDE SEQUENCE</scope>
</reference>
<evidence type="ECO:0000259" key="1">
    <source>
        <dbReference type="Pfam" id="PF16313"/>
    </source>
</evidence>
<protein>
    <submittedName>
        <fullName evidence="3">Uncharacterized protein</fullName>
    </submittedName>
</protein>
<dbReference type="GO" id="GO:0008237">
    <property type="term" value="F:metallopeptidase activity"/>
    <property type="evidence" value="ECO:0007669"/>
    <property type="project" value="InterPro"/>
</dbReference>
<dbReference type="SUPFAM" id="SSF55486">
    <property type="entry name" value="Metalloproteases ('zincins'), catalytic domain"/>
    <property type="match status" value="1"/>
</dbReference>
<dbReference type="InterPro" id="IPR032534">
    <property type="entry name" value="EcxA_zinc-bd"/>
</dbReference>
<dbReference type="PANTHER" id="PTHR38478:SF1">
    <property type="entry name" value="ZINC DEPENDENT METALLOPROTEASE DOMAIN LIPOPROTEIN"/>
    <property type="match status" value="1"/>
</dbReference>
<dbReference type="PANTHER" id="PTHR38478">
    <property type="entry name" value="PEPTIDASE M1A AND M12B"/>
    <property type="match status" value="1"/>
</dbReference>
<gene>
    <name evidence="3" type="ORF">METZ01_LOCUS351708</name>
</gene>
<name>A0A382RMC7_9ZZZZ</name>
<sequence>ADDRVGHFTTIYQDYTDVKQDSPYIRYVNRWNLEKLHPQARVSEPKEPIIYWIENTVPYDLRDAVREGILAWNEAFEGAGFKNAIVVKQMPDDADWDPADVRYNTVRWMFQPGSGYAVGPSRANPYTGELYDADIRISADFVRSFYRAYTEFVTPVIGPVAMDFETEEPKEEFSSEMCMYGDYLREEMASAWDIMTATGKINGSDAELKEYIHDGVKDLILHEVGHTLGLRHNFKASSIYSIEQLSDPVFTKKYGISGSVMDYQPINVFDGETFFQTKPGIYDIWAIEYAYKESFRSGYSEEKFLEEIASRNTDPLLRY</sequence>
<dbReference type="InterPro" id="IPR034032">
    <property type="entry name" value="Zn_MMP-like_bac"/>
</dbReference>
<dbReference type="Pfam" id="PF16313">
    <property type="entry name" value="DUF4953"/>
    <property type="match status" value="1"/>
</dbReference>
<evidence type="ECO:0000313" key="3">
    <source>
        <dbReference type="EMBL" id="SVC98854.1"/>
    </source>
</evidence>
<feature type="domain" description="EcxA zinc-binding" evidence="1">
    <location>
        <begin position="207"/>
        <end position="319"/>
    </location>
</feature>
<dbReference type="Pfam" id="PF17148">
    <property type="entry name" value="DUF5117"/>
    <property type="match status" value="1"/>
</dbReference>
<dbReference type="EMBL" id="UINC01122813">
    <property type="protein sequence ID" value="SVC98854.1"/>
    <property type="molecule type" value="Genomic_DNA"/>
</dbReference>
<feature type="non-terminal residue" evidence="3">
    <location>
        <position position="1"/>
    </location>
</feature>
<feature type="domain" description="DUF5117" evidence="2">
    <location>
        <begin position="1"/>
        <end position="35"/>
    </location>
</feature>
<organism evidence="3">
    <name type="scientific">marine metagenome</name>
    <dbReference type="NCBI Taxonomy" id="408172"/>
    <lineage>
        <taxon>unclassified sequences</taxon>
        <taxon>metagenomes</taxon>
        <taxon>ecological metagenomes</taxon>
    </lineage>
</organism>
<accession>A0A382RMC7</accession>
<proteinExistence type="predicted"/>
<dbReference type="CDD" id="cd04276">
    <property type="entry name" value="ZnMc_MMP_like_2"/>
    <property type="match status" value="1"/>
</dbReference>
<feature type="non-terminal residue" evidence="3">
    <location>
        <position position="319"/>
    </location>
</feature>
<evidence type="ECO:0000259" key="2">
    <source>
        <dbReference type="Pfam" id="PF17148"/>
    </source>
</evidence>
<dbReference type="InterPro" id="IPR024079">
    <property type="entry name" value="MetalloPept_cat_dom_sf"/>
</dbReference>
<dbReference type="Gene3D" id="3.40.390.10">
    <property type="entry name" value="Collagenase (Catalytic Domain)"/>
    <property type="match status" value="1"/>
</dbReference>
<dbReference type="InterPro" id="IPR033413">
    <property type="entry name" value="DUF5117"/>
</dbReference>